<dbReference type="EMBL" id="JEMN01000999">
    <property type="protein sequence ID" value="KXH52794.1"/>
    <property type="molecule type" value="Genomic_DNA"/>
</dbReference>
<evidence type="ECO:0000313" key="4">
    <source>
        <dbReference type="EMBL" id="KXH52794.1"/>
    </source>
</evidence>
<comment type="similarity">
    <text evidence="1">Belongs to the ATG16 family.</text>
</comment>
<feature type="domain" description="Autophagy-related protein 16" evidence="3">
    <location>
        <begin position="7"/>
        <end position="202"/>
    </location>
</feature>
<dbReference type="Gene3D" id="1.20.5.170">
    <property type="match status" value="1"/>
</dbReference>
<evidence type="ECO:0000313" key="5">
    <source>
        <dbReference type="Proteomes" id="UP000070054"/>
    </source>
</evidence>
<reference evidence="4 5" key="1">
    <citation type="submission" date="2014-02" db="EMBL/GenBank/DDBJ databases">
        <title>The genome sequence of Colletotrichum nymphaeae SA-01.</title>
        <authorList>
            <person name="Baroncelli R."/>
            <person name="Thon M.R."/>
        </authorList>
    </citation>
    <scope>NUCLEOTIDE SEQUENCE [LARGE SCALE GENOMIC DNA]</scope>
    <source>
        <strain evidence="4 5">SA-01</strain>
    </source>
</reference>
<name>A0A135TXC4_9PEZI</name>
<comment type="caution">
    <text evidence="4">The sequence shown here is derived from an EMBL/GenBank/DDBJ whole genome shotgun (WGS) entry which is preliminary data.</text>
</comment>
<protein>
    <submittedName>
        <fullName evidence="4">Autophagy protein 16</fullName>
    </submittedName>
</protein>
<dbReference type="Proteomes" id="UP000070054">
    <property type="component" value="Unassembled WGS sequence"/>
</dbReference>
<dbReference type="InterPro" id="IPR013923">
    <property type="entry name" value="Autophagy-rel_prot_16_dom"/>
</dbReference>
<feature type="compositionally biased region" description="Low complexity" evidence="2">
    <location>
        <begin position="72"/>
        <end position="83"/>
    </location>
</feature>
<dbReference type="OrthoDB" id="8949486at2759"/>
<feature type="region of interest" description="Disordered" evidence="2">
    <location>
        <begin position="48"/>
        <end position="83"/>
    </location>
</feature>
<dbReference type="AlphaFoldDB" id="A0A135TXC4"/>
<proteinExistence type="inferred from homology"/>
<gene>
    <name evidence="4" type="ORF">CNYM01_05177</name>
</gene>
<dbReference type="Pfam" id="PF08614">
    <property type="entry name" value="ATG16"/>
    <property type="match status" value="1"/>
</dbReference>
<feature type="region of interest" description="Disordered" evidence="2">
    <location>
        <begin position="100"/>
        <end position="125"/>
    </location>
</feature>
<evidence type="ECO:0000256" key="2">
    <source>
        <dbReference type="SAM" id="MobiDB-lite"/>
    </source>
</evidence>
<accession>A0A135TXC4</accession>
<evidence type="ECO:0000256" key="1">
    <source>
        <dbReference type="ARBA" id="ARBA00005331"/>
    </source>
</evidence>
<organism evidence="4 5">
    <name type="scientific">Colletotrichum nymphaeae SA-01</name>
    <dbReference type="NCBI Taxonomy" id="1460502"/>
    <lineage>
        <taxon>Eukaryota</taxon>
        <taxon>Fungi</taxon>
        <taxon>Dikarya</taxon>
        <taxon>Ascomycota</taxon>
        <taxon>Pezizomycotina</taxon>
        <taxon>Sordariomycetes</taxon>
        <taxon>Hypocreomycetidae</taxon>
        <taxon>Glomerellales</taxon>
        <taxon>Glomerellaceae</taxon>
        <taxon>Colletotrichum</taxon>
        <taxon>Colletotrichum acutatum species complex</taxon>
    </lineage>
</organism>
<sequence>MADWRSEYLASIREQEKNNPVNLEIVQLCSQLSDHVAALEAENQVLKSKTAPEKKSKLTTSEKSNNIPPSPTTGTASTSSPDPTIAQLQLQLAEALRSNGTLKDRAKQAEDEAQTLRTKHKDDAKKVRSLTAENAALTTKLRDREHELREKRKLVENVQDDMITINLQMSMAEQERDRVKKENKELVDRWMKRMAQEADAMNLANER</sequence>
<keyword evidence="5" id="KW-1185">Reference proteome</keyword>
<evidence type="ECO:0000259" key="3">
    <source>
        <dbReference type="Pfam" id="PF08614"/>
    </source>
</evidence>
<dbReference type="CDD" id="cd22887">
    <property type="entry name" value="Atg16_CCD"/>
    <property type="match status" value="1"/>
</dbReference>